<accession>A0A1H1Y652</accession>
<dbReference type="GO" id="GO:0005524">
    <property type="term" value="F:ATP binding"/>
    <property type="evidence" value="ECO:0007669"/>
    <property type="project" value="UniProtKB-KW"/>
</dbReference>
<gene>
    <name evidence="6" type="ORF">SAMN04489717_5314</name>
</gene>
<evidence type="ECO:0000313" key="7">
    <source>
        <dbReference type="Proteomes" id="UP000198983"/>
    </source>
</evidence>
<dbReference type="Pfam" id="PF00005">
    <property type="entry name" value="ABC_tran"/>
    <property type="match status" value="2"/>
</dbReference>
<evidence type="ECO:0000256" key="4">
    <source>
        <dbReference type="SAM" id="MobiDB-lite"/>
    </source>
</evidence>
<feature type="coiled-coil region" evidence="3">
    <location>
        <begin position="296"/>
        <end position="323"/>
    </location>
</feature>
<proteinExistence type="predicted"/>
<dbReference type="OrthoDB" id="3169603at2"/>
<dbReference type="PANTHER" id="PTHR42855">
    <property type="entry name" value="ABC TRANSPORTER ATP-BINDING SUBUNIT"/>
    <property type="match status" value="1"/>
</dbReference>
<dbReference type="PANTHER" id="PTHR42855:SF2">
    <property type="entry name" value="DRUG RESISTANCE ABC TRANSPORTER,ATP-BINDING PROTEIN"/>
    <property type="match status" value="1"/>
</dbReference>
<keyword evidence="3" id="KW-0175">Coiled coil</keyword>
<keyword evidence="7" id="KW-1185">Reference proteome</keyword>
<dbReference type="FunFam" id="3.40.50.300:FF:000011">
    <property type="entry name" value="Putative ABC transporter ATP-binding component"/>
    <property type="match status" value="1"/>
</dbReference>
<dbReference type="AlphaFoldDB" id="A0A1H1Y652"/>
<evidence type="ECO:0000259" key="5">
    <source>
        <dbReference type="PROSITE" id="PS50893"/>
    </source>
</evidence>
<sequence>MPASTVSSVSSAGSAAPAGATAAAGPSASGAPVLTASGLTKTYDGEPLFADVSLVANAGERIGLVGQNGAGKSTLLRILAGREQADRGSVRYGPHDRVGYLDAQVADTTTTIGAFLDAGLGEIAELAARMRTLEAAMSAGADDSADVADGADGAGEAVLAEYAAAQDRFALLGGWQAQARADEVRHRLGVADLDLDRRLGDVSGGEQARVLLARLLLEEPGILLLDEPTNHLDATGLAWLTEYLTGYRGVVVVVTHDRAFLDRLVHRIVELDVLTDRAEFYVGGYTAYREEKRRRRARLLADLEAQEKFRRRLEQDIERTANQALRTELGTHNDKARRYAKKVARKAKARRRRLTREMTSARWLERPEERPPLVLDLSGQAPPDEVMVAVDNLVADRGNGPLWQAFSAAVRGGERVLVSGENGTGKSTLLSLLGGALTPAGGTVRLSRAPGVLPQVHDNLPLTLPALDHLRRQVPIYEEDAERLLDSYLFDPDQIRRPLGTLSAGEIRRLLLACLVNGGSDLLLLDEPTNYLDFESLDVLDEALAGYGGTVVAVSHDERFAESFRPTQRWQLHRQADGPAHWQVSSEPAVPHACRVVPGS</sequence>
<dbReference type="SUPFAM" id="SSF52540">
    <property type="entry name" value="P-loop containing nucleoside triphosphate hydrolases"/>
    <property type="match status" value="2"/>
</dbReference>
<dbReference type="EMBL" id="LT629732">
    <property type="protein sequence ID" value="SDT16862.1"/>
    <property type="molecule type" value="Genomic_DNA"/>
</dbReference>
<feature type="domain" description="ABC transporter" evidence="5">
    <location>
        <begin position="388"/>
        <end position="600"/>
    </location>
</feature>
<dbReference type="InterPro" id="IPR003439">
    <property type="entry name" value="ABC_transporter-like_ATP-bd"/>
</dbReference>
<evidence type="ECO:0000256" key="3">
    <source>
        <dbReference type="SAM" id="Coils"/>
    </source>
</evidence>
<reference evidence="6 7" key="1">
    <citation type="submission" date="2016-10" db="EMBL/GenBank/DDBJ databases">
        <authorList>
            <person name="de Groot N.N."/>
        </authorList>
    </citation>
    <scope>NUCLEOTIDE SEQUENCE [LARGE SCALE GENOMIC DNA]</scope>
    <source>
        <strain evidence="6 7">DSM 22024</strain>
    </source>
</reference>
<dbReference type="STRING" id="117157.SAMN04489717_5314"/>
<dbReference type="PROSITE" id="PS50893">
    <property type="entry name" value="ABC_TRANSPORTER_2"/>
    <property type="match status" value="2"/>
</dbReference>
<evidence type="ECO:0000256" key="1">
    <source>
        <dbReference type="ARBA" id="ARBA00022741"/>
    </source>
</evidence>
<dbReference type="GO" id="GO:0016887">
    <property type="term" value="F:ATP hydrolysis activity"/>
    <property type="evidence" value="ECO:0007669"/>
    <property type="project" value="InterPro"/>
</dbReference>
<feature type="domain" description="ABC transporter" evidence="5">
    <location>
        <begin position="34"/>
        <end position="301"/>
    </location>
</feature>
<dbReference type="PROSITE" id="PS00211">
    <property type="entry name" value="ABC_TRANSPORTER_1"/>
    <property type="match status" value="2"/>
</dbReference>
<dbReference type="InterPro" id="IPR027417">
    <property type="entry name" value="P-loop_NTPase"/>
</dbReference>
<dbReference type="InterPro" id="IPR017871">
    <property type="entry name" value="ABC_transporter-like_CS"/>
</dbReference>
<dbReference type="CDD" id="cd03221">
    <property type="entry name" value="ABCF_EF-3"/>
    <property type="match status" value="1"/>
</dbReference>
<evidence type="ECO:0000256" key="2">
    <source>
        <dbReference type="ARBA" id="ARBA00022840"/>
    </source>
</evidence>
<dbReference type="Gene3D" id="3.40.50.300">
    <property type="entry name" value="P-loop containing nucleotide triphosphate hydrolases"/>
    <property type="match status" value="2"/>
</dbReference>
<dbReference type="SMART" id="SM00382">
    <property type="entry name" value="AAA"/>
    <property type="match status" value="2"/>
</dbReference>
<dbReference type="InterPro" id="IPR051309">
    <property type="entry name" value="ABCF_ATPase"/>
</dbReference>
<evidence type="ECO:0000313" key="6">
    <source>
        <dbReference type="EMBL" id="SDT16862.1"/>
    </source>
</evidence>
<organism evidence="6 7">
    <name type="scientific">Actinopolymorpha singaporensis</name>
    <dbReference type="NCBI Taxonomy" id="117157"/>
    <lineage>
        <taxon>Bacteria</taxon>
        <taxon>Bacillati</taxon>
        <taxon>Actinomycetota</taxon>
        <taxon>Actinomycetes</taxon>
        <taxon>Propionibacteriales</taxon>
        <taxon>Actinopolymorphaceae</taxon>
        <taxon>Actinopolymorpha</taxon>
    </lineage>
</organism>
<name>A0A1H1Y652_9ACTN</name>
<dbReference type="InterPro" id="IPR003593">
    <property type="entry name" value="AAA+_ATPase"/>
</dbReference>
<keyword evidence="2" id="KW-0067">ATP-binding</keyword>
<protein>
    <submittedName>
        <fullName evidence="6">ATPase components of ABC transporters with duplicated ATPase domains</fullName>
    </submittedName>
</protein>
<feature type="region of interest" description="Disordered" evidence="4">
    <location>
        <begin position="1"/>
        <end position="30"/>
    </location>
</feature>
<keyword evidence="1" id="KW-0547">Nucleotide-binding</keyword>
<dbReference type="RefSeq" id="WP_092656232.1">
    <property type="nucleotide sequence ID" value="NZ_LT629732.1"/>
</dbReference>
<dbReference type="Proteomes" id="UP000198983">
    <property type="component" value="Chromosome I"/>
</dbReference>